<dbReference type="AlphaFoldDB" id="A0A6M3KMI5"/>
<dbReference type="EMBL" id="MT141568">
    <property type="protein sequence ID" value="QJA67254.1"/>
    <property type="molecule type" value="Genomic_DNA"/>
</dbReference>
<gene>
    <name evidence="2" type="ORF">MM415A00301_0003</name>
    <name evidence="1" type="ORF">MM415B00258_0003</name>
</gene>
<accession>A0A6M3KMI5</accession>
<evidence type="ECO:0000313" key="1">
    <source>
        <dbReference type="EMBL" id="QJA67254.1"/>
    </source>
</evidence>
<sequence length="132" mass="15191">MNSNNGSNKDGTYLERLTTETLRPIYGALELLKQEIAETMQIPDSPWKILNKPYEQLSDGEIAALMDIYHQDGEVEPCPFCKWVTREELSRARKERRELGTEIPKGYHLMPDGNLMRNSDMDKQQINLTGGY</sequence>
<evidence type="ECO:0000313" key="2">
    <source>
        <dbReference type="EMBL" id="QJA83269.1"/>
    </source>
</evidence>
<reference evidence="2" key="1">
    <citation type="submission" date="2020-03" db="EMBL/GenBank/DDBJ databases">
        <title>The deep terrestrial virosphere.</title>
        <authorList>
            <person name="Holmfeldt K."/>
            <person name="Nilsson E."/>
            <person name="Simone D."/>
            <person name="Lopez-Fernandez M."/>
            <person name="Wu X."/>
            <person name="de Brujin I."/>
            <person name="Lundin D."/>
            <person name="Andersson A."/>
            <person name="Bertilsson S."/>
            <person name="Dopson M."/>
        </authorList>
    </citation>
    <scope>NUCLEOTIDE SEQUENCE</scope>
    <source>
        <strain evidence="2">MM415A00301</strain>
        <strain evidence="1">MM415B00258</strain>
    </source>
</reference>
<organism evidence="2">
    <name type="scientific">viral metagenome</name>
    <dbReference type="NCBI Taxonomy" id="1070528"/>
    <lineage>
        <taxon>unclassified sequences</taxon>
        <taxon>metagenomes</taxon>
        <taxon>organismal metagenomes</taxon>
    </lineage>
</organism>
<proteinExistence type="predicted"/>
<name>A0A6M3KMI5_9ZZZZ</name>
<dbReference type="EMBL" id="MT142507">
    <property type="protein sequence ID" value="QJA83269.1"/>
    <property type="molecule type" value="Genomic_DNA"/>
</dbReference>
<protein>
    <submittedName>
        <fullName evidence="2">Uncharacterized protein</fullName>
    </submittedName>
</protein>